<keyword evidence="3" id="KW-1185">Reference proteome</keyword>
<proteinExistence type="predicted"/>
<comment type="caution">
    <text evidence="2">The sequence shown here is derived from an EMBL/GenBank/DDBJ whole genome shotgun (WGS) entry which is preliminary data.</text>
</comment>
<dbReference type="EMBL" id="AGNL01049803">
    <property type="protein sequence ID" value="EJK44358.1"/>
    <property type="molecule type" value="Genomic_DNA"/>
</dbReference>
<organism evidence="2 3">
    <name type="scientific">Thalassiosira oceanica</name>
    <name type="common">Marine diatom</name>
    <dbReference type="NCBI Taxonomy" id="159749"/>
    <lineage>
        <taxon>Eukaryota</taxon>
        <taxon>Sar</taxon>
        <taxon>Stramenopiles</taxon>
        <taxon>Ochrophyta</taxon>
        <taxon>Bacillariophyta</taxon>
        <taxon>Coscinodiscophyceae</taxon>
        <taxon>Thalassiosirophycidae</taxon>
        <taxon>Thalassiosirales</taxon>
        <taxon>Thalassiosiraceae</taxon>
        <taxon>Thalassiosira</taxon>
    </lineage>
</organism>
<feature type="region of interest" description="Disordered" evidence="1">
    <location>
        <begin position="166"/>
        <end position="186"/>
    </location>
</feature>
<reference evidence="2 3" key="1">
    <citation type="journal article" date="2012" name="Genome Biol.">
        <title>Genome and low-iron response of an oceanic diatom adapted to chronic iron limitation.</title>
        <authorList>
            <person name="Lommer M."/>
            <person name="Specht M."/>
            <person name="Roy A.S."/>
            <person name="Kraemer L."/>
            <person name="Andreson R."/>
            <person name="Gutowska M.A."/>
            <person name="Wolf J."/>
            <person name="Bergner S.V."/>
            <person name="Schilhabel M.B."/>
            <person name="Klostermeier U.C."/>
            <person name="Beiko R.G."/>
            <person name="Rosenstiel P."/>
            <person name="Hippler M."/>
            <person name="Laroche J."/>
        </authorList>
    </citation>
    <scope>NUCLEOTIDE SEQUENCE [LARGE SCALE GENOMIC DNA]</scope>
    <source>
        <strain evidence="2 3">CCMP1005</strain>
    </source>
</reference>
<sequence>MQISLLSYLRCSTAAHGVLYLTLPVLIVIRFDDILMTLSSVPSLNASDGVDPMAHQSGRGRNGIRRVCALRVPPKNQPGRRGKSLQVVVDPTAPLGDGVEGDGHDLQVVEELDDARPRTRVALEEPSPLPPRVAVGALEYHDVSAGLRQGRLEVPLGDAVDDLAAVHEEDGPGGAPAAGRRRRRPGDVLDDSLLEVVLGKLPRYDPDADVRYEPAVARVGPALRLPRIGAAAPVPPPPVPVVATGGGLAAPLAIRSVPGPAAAATPAPTSIVAVPPFPLVPS</sequence>
<dbReference type="AlphaFoldDB" id="K0QYR5"/>
<gene>
    <name evidence="2" type="ORF">THAOC_37110</name>
</gene>
<evidence type="ECO:0000313" key="3">
    <source>
        <dbReference type="Proteomes" id="UP000266841"/>
    </source>
</evidence>
<dbReference type="Proteomes" id="UP000266841">
    <property type="component" value="Unassembled WGS sequence"/>
</dbReference>
<evidence type="ECO:0000313" key="2">
    <source>
        <dbReference type="EMBL" id="EJK44358.1"/>
    </source>
</evidence>
<name>K0QYR5_THAOC</name>
<protein>
    <submittedName>
        <fullName evidence="2">Uncharacterized protein</fullName>
    </submittedName>
</protein>
<accession>K0QYR5</accession>
<evidence type="ECO:0000256" key="1">
    <source>
        <dbReference type="SAM" id="MobiDB-lite"/>
    </source>
</evidence>